<reference evidence="2" key="1">
    <citation type="submission" date="2021-03" db="EMBL/GenBank/DDBJ databases">
        <authorList>
            <person name="Bekaert M."/>
        </authorList>
    </citation>
    <scope>NUCLEOTIDE SEQUENCE</scope>
</reference>
<dbReference type="AlphaFoldDB" id="A0A8S3TYP6"/>
<feature type="transmembrane region" description="Helical" evidence="1">
    <location>
        <begin position="20"/>
        <end position="45"/>
    </location>
</feature>
<keyword evidence="3" id="KW-1185">Reference proteome</keyword>
<sequence length="255" mass="28696">MDLLGTYFTSCSFTTTISMIYLRVFAAASVVIGIFTTSIAVLGLVGSWKKSPRILVTINSDMKFQLELQQSGYFYKDKGNTITEKWNNMIMTLQCCGVKYYNDTYNTKGKEFCCKNAHPSILDSNTSSTHASELLETYFGGCGGYKTEVASEIKDELMNQFISTGTNGYHYSKYSGIYDSELSLSWNTLFVQAECCGVGFSKEQSFAFTSWYYGEGILNFFQYNVVYLRPLYPPTRPKNSAPIAQKTTSTLRLII</sequence>
<dbReference type="SUPFAM" id="SSF48652">
    <property type="entry name" value="Tetraspanin"/>
    <property type="match status" value="1"/>
</dbReference>
<evidence type="ECO:0000313" key="3">
    <source>
        <dbReference type="Proteomes" id="UP000683360"/>
    </source>
</evidence>
<keyword evidence="1" id="KW-1133">Transmembrane helix</keyword>
<accession>A0A8S3TYP6</accession>
<dbReference type="EMBL" id="CAJPWZ010002489">
    <property type="protein sequence ID" value="CAG2238749.1"/>
    <property type="molecule type" value="Genomic_DNA"/>
</dbReference>
<gene>
    <name evidence="2" type="ORF">MEDL_51152</name>
</gene>
<organism evidence="2 3">
    <name type="scientific">Mytilus edulis</name>
    <name type="common">Blue mussel</name>
    <dbReference type="NCBI Taxonomy" id="6550"/>
    <lineage>
        <taxon>Eukaryota</taxon>
        <taxon>Metazoa</taxon>
        <taxon>Spiralia</taxon>
        <taxon>Lophotrochozoa</taxon>
        <taxon>Mollusca</taxon>
        <taxon>Bivalvia</taxon>
        <taxon>Autobranchia</taxon>
        <taxon>Pteriomorphia</taxon>
        <taxon>Mytilida</taxon>
        <taxon>Mytiloidea</taxon>
        <taxon>Mytilidae</taxon>
        <taxon>Mytilinae</taxon>
        <taxon>Mytilus</taxon>
    </lineage>
</organism>
<name>A0A8S3TYP6_MYTED</name>
<dbReference type="InterPro" id="IPR008952">
    <property type="entry name" value="Tetraspanin_EC2_sf"/>
</dbReference>
<evidence type="ECO:0000256" key="1">
    <source>
        <dbReference type="SAM" id="Phobius"/>
    </source>
</evidence>
<evidence type="ECO:0000313" key="2">
    <source>
        <dbReference type="EMBL" id="CAG2238749.1"/>
    </source>
</evidence>
<keyword evidence="1" id="KW-0812">Transmembrane</keyword>
<comment type="caution">
    <text evidence="2">The sequence shown here is derived from an EMBL/GenBank/DDBJ whole genome shotgun (WGS) entry which is preliminary data.</text>
</comment>
<dbReference type="OrthoDB" id="6131345at2759"/>
<keyword evidence="1" id="KW-0472">Membrane</keyword>
<dbReference type="GO" id="GO:0016020">
    <property type="term" value="C:membrane"/>
    <property type="evidence" value="ECO:0007669"/>
    <property type="project" value="InterPro"/>
</dbReference>
<protein>
    <submittedName>
        <fullName evidence="2">Uncharacterized protein</fullName>
    </submittedName>
</protein>
<proteinExistence type="predicted"/>
<dbReference type="Proteomes" id="UP000683360">
    <property type="component" value="Unassembled WGS sequence"/>
</dbReference>